<proteinExistence type="predicted"/>
<protein>
    <submittedName>
        <fullName evidence="1">Uncharacterized protein</fullName>
    </submittedName>
</protein>
<name>A0A2P9HJU9_9HYPH</name>
<accession>A0A2P9HJU9</accession>
<gene>
    <name evidence="1" type="ORF">OHAE_288</name>
</gene>
<organism evidence="1 2">
    <name type="scientific">Ochrobactrum soli</name>
    <dbReference type="NCBI Taxonomy" id="2448455"/>
    <lineage>
        <taxon>Bacteria</taxon>
        <taxon>Pseudomonadati</taxon>
        <taxon>Pseudomonadota</taxon>
        <taxon>Alphaproteobacteria</taxon>
        <taxon>Hyphomicrobiales</taxon>
        <taxon>Brucellaceae</taxon>
        <taxon>Brucella/Ochrobactrum group</taxon>
        <taxon>Ochrobactrum</taxon>
    </lineage>
</organism>
<reference evidence="2" key="1">
    <citation type="submission" date="2017-12" db="EMBL/GenBank/DDBJ databases">
        <authorList>
            <person name="Diaz M."/>
        </authorList>
    </citation>
    <scope>NUCLEOTIDE SEQUENCE [LARGE SCALE GENOMIC DNA]</scope>
    <source>
        <strain evidence="2">FI11154</strain>
    </source>
</reference>
<dbReference type="AlphaFoldDB" id="A0A2P9HJU9"/>
<dbReference type="Proteomes" id="UP000246073">
    <property type="component" value="Unassembled WGS sequence"/>
</dbReference>
<dbReference type="EMBL" id="OOFM01000005">
    <property type="protein sequence ID" value="SPL64421.1"/>
    <property type="molecule type" value="Genomic_DNA"/>
</dbReference>
<evidence type="ECO:0000313" key="2">
    <source>
        <dbReference type="Proteomes" id="UP000246073"/>
    </source>
</evidence>
<evidence type="ECO:0000313" key="1">
    <source>
        <dbReference type="EMBL" id="SPL64421.1"/>
    </source>
</evidence>
<sequence length="71" mass="8100">MRIKEITDQNRRDFTAIYECEHCGGSERGYGYDDTNFHNNVIPAMKCTSCGKTAADNYRPLTTKYPDGMQV</sequence>